<protein>
    <submittedName>
        <fullName evidence="1">Uncharacterized protein</fullName>
    </submittedName>
</protein>
<accession>A0A0A9FPR1</accession>
<evidence type="ECO:0000313" key="1">
    <source>
        <dbReference type="EMBL" id="JAE12296.1"/>
    </source>
</evidence>
<proteinExistence type="predicted"/>
<dbReference type="AlphaFoldDB" id="A0A0A9FPR1"/>
<sequence>MPSTTNNRWNSRLCSS</sequence>
<organism evidence="1">
    <name type="scientific">Arundo donax</name>
    <name type="common">Giant reed</name>
    <name type="synonym">Donax arundinaceus</name>
    <dbReference type="NCBI Taxonomy" id="35708"/>
    <lineage>
        <taxon>Eukaryota</taxon>
        <taxon>Viridiplantae</taxon>
        <taxon>Streptophyta</taxon>
        <taxon>Embryophyta</taxon>
        <taxon>Tracheophyta</taxon>
        <taxon>Spermatophyta</taxon>
        <taxon>Magnoliopsida</taxon>
        <taxon>Liliopsida</taxon>
        <taxon>Poales</taxon>
        <taxon>Poaceae</taxon>
        <taxon>PACMAD clade</taxon>
        <taxon>Arundinoideae</taxon>
        <taxon>Arundineae</taxon>
        <taxon>Arundo</taxon>
    </lineage>
</organism>
<dbReference type="EMBL" id="GBRH01185600">
    <property type="protein sequence ID" value="JAE12296.1"/>
    <property type="molecule type" value="Transcribed_RNA"/>
</dbReference>
<name>A0A0A9FPR1_ARUDO</name>
<reference evidence="1" key="2">
    <citation type="journal article" date="2015" name="Data Brief">
        <title>Shoot transcriptome of the giant reed, Arundo donax.</title>
        <authorList>
            <person name="Barrero R.A."/>
            <person name="Guerrero F.D."/>
            <person name="Moolhuijzen P."/>
            <person name="Goolsby J.A."/>
            <person name="Tidwell J."/>
            <person name="Bellgard S.E."/>
            <person name="Bellgard M.I."/>
        </authorList>
    </citation>
    <scope>NUCLEOTIDE SEQUENCE</scope>
    <source>
        <tissue evidence="1">Shoot tissue taken approximately 20 cm above the soil surface</tissue>
    </source>
</reference>
<reference evidence="1" key="1">
    <citation type="submission" date="2014-09" db="EMBL/GenBank/DDBJ databases">
        <authorList>
            <person name="Magalhaes I.L.F."/>
            <person name="Oliveira U."/>
            <person name="Santos F.R."/>
            <person name="Vidigal T.H.D.A."/>
            <person name="Brescovit A.D."/>
            <person name="Santos A.J."/>
        </authorList>
    </citation>
    <scope>NUCLEOTIDE SEQUENCE</scope>
    <source>
        <tissue evidence="1">Shoot tissue taken approximately 20 cm above the soil surface</tissue>
    </source>
</reference>